<dbReference type="SUPFAM" id="SSF52266">
    <property type="entry name" value="SGNH hydrolase"/>
    <property type="match status" value="1"/>
</dbReference>
<keyword evidence="1" id="KW-0378">Hydrolase</keyword>
<evidence type="ECO:0000313" key="4">
    <source>
        <dbReference type="EMBL" id="NMG01615.1"/>
    </source>
</evidence>
<dbReference type="InterPro" id="IPR001087">
    <property type="entry name" value="GDSL"/>
</dbReference>
<reference evidence="4" key="1">
    <citation type="submission" date="2019-12" db="EMBL/GenBank/DDBJ databases">
        <title>Comparative genomics gives insights into the taxonomy of the Azoarcus-Aromatoleum group and reveals separate origins of nif in the plant-associated Azoarcus and non-plant-associated Aromatoleum sub-groups.</title>
        <authorList>
            <person name="Lafos M."/>
            <person name="Maluk M."/>
            <person name="Batista M."/>
            <person name="Junghare M."/>
            <person name="Carmona M."/>
            <person name="Faoro H."/>
            <person name="Cruz L.M."/>
            <person name="Battistoni F."/>
            <person name="De Souza E."/>
            <person name="Pedrosa F."/>
            <person name="Chen W.-M."/>
            <person name="Poole P.S."/>
            <person name="Dixon R.A."/>
            <person name="James E.K."/>
        </authorList>
    </citation>
    <scope>NUCLEOTIDE SEQUENCE</scope>
    <source>
        <strain evidence="4">NSC3</strain>
    </source>
</reference>
<keyword evidence="2" id="KW-0732">Signal</keyword>
<dbReference type="InterPro" id="IPR008265">
    <property type="entry name" value="Lipase_GDSL_AS"/>
</dbReference>
<keyword evidence="5" id="KW-1185">Reference proteome</keyword>
<feature type="domain" description="Ice-binding protein C-terminal" evidence="3">
    <location>
        <begin position="296"/>
        <end position="318"/>
    </location>
</feature>
<dbReference type="PANTHER" id="PTHR45648">
    <property type="entry name" value="GDSL LIPASE/ACYLHYDROLASE FAMILY PROTEIN (AFU_ORTHOLOGUE AFUA_4G14700)"/>
    <property type="match status" value="1"/>
</dbReference>
<accession>A0A972J8F9</accession>
<dbReference type="Proteomes" id="UP000599523">
    <property type="component" value="Unassembled WGS sequence"/>
</dbReference>
<dbReference type="PROSITE" id="PS01098">
    <property type="entry name" value="LIPASE_GDSL_SER"/>
    <property type="match status" value="1"/>
</dbReference>
<dbReference type="Pfam" id="PF00657">
    <property type="entry name" value="Lipase_GDSL"/>
    <property type="match status" value="1"/>
</dbReference>
<organism evidence="4 5">
    <name type="scientific">Azoarcus taiwanensis</name>
    <dbReference type="NCBI Taxonomy" id="666964"/>
    <lineage>
        <taxon>Bacteria</taxon>
        <taxon>Pseudomonadati</taxon>
        <taxon>Pseudomonadota</taxon>
        <taxon>Betaproteobacteria</taxon>
        <taxon>Rhodocyclales</taxon>
        <taxon>Zoogloeaceae</taxon>
        <taxon>Azoarcus</taxon>
    </lineage>
</organism>
<dbReference type="Pfam" id="PF07589">
    <property type="entry name" value="PEP-CTERM"/>
    <property type="match status" value="1"/>
</dbReference>
<evidence type="ECO:0000256" key="1">
    <source>
        <dbReference type="ARBA" id="ARBA00022801"/>
    </source>
</evidence>
<protein>
    <submittedName>
        <fullName evidence="4">PEP-CTERM sorting domain-containing protein</fullName>
    </submittedName>
</protein>
<evidence type="ECO:0000256" key="2">
    <source>
        <dbReference type="SAM" id="SignalP"/>
    </source>
</evidence>
<dbReference type="EMBL" id="WTVM01000004">
    <property type="protein sequence ID" value="NMG01615.1"/>
    <property type="molecule type" value="Genomic_DNA"/>
</dbReference>
<sequence>MLLCLVLCLPKMALAAYTSLFVFGDSLSDGGNAYTLSGGAWPDSPPYAQRFTNGPTAAEVLAAQLGIADFKPSALGGTNYAVGGATTGVGNFNYITGSPAGLPATIASTGMQAQLASFADNWFAAGMAQPLFDPARSLFMVWGGPNDFFLGLGLGANPVDVLTTAVGNIAGIVGTLAGLGAVDILVPNMPNLATTPFGLSQDELAQSQLGALSAGFNTALAQALGVVGGLFPWANIIEFDTAGFFADLLASPADFGFTDVITPCFLIGACDGFLFVDGVHPTAQAHSILGRAFAQAVPEPATSALIMLALLGLLATRRGRVARQAVS</sequence>
<feature type="signal peptide" evidence="2">
    <location>
        <begin position="1"/>
        <end position="15"/>
    </location>
</feature>
<feature type="chain" id="PRO_5037745840" evidence="2">
    <location>
        <begin position="16"/>
        <end position="327"/>
    </location>
</feature>
<dbReference type="GO" id="GO:0006629">
    <property type="term" value="P:lipid metabolic process"/>
    <property type="evidence" value="ECO:0007669"/>
    <property type="project" value="InterPro"/>
</dbReference>
<dbReference type="InterPro" id="IPR013424">
    <property type="entry name" value="Ice-binding_C"/>
</dbReference>
<evidence type="ECO:0000259" key="3">
    <source>
        <dbReference type="Pfam" id="PF07589"/>
    </source>
</evidence>
<gene>
    <name evidence="4" type="ORF">GPA21_01320</name>
</gene>
<dbReference type="CDD" id="cd01846">
    <property type="entry name" value="fatty_acyltransferase_like"/>
    <property type="match status" value="1"/>
</dbReference>
<dbReference type="GO" id="GO:0016298">
    <property type="term" value="F:lipase activity"/>
    <property type="evidence" value="ECO:0007669"/>
    <property type="project" value="InterPro"/>
</dbReference>
<dbReference type="PANTHER" id="PTHR45648:SF22">
    <property type="entry name" value="GDSL LIPASE_ACYLHYDROLASE FAMILY PROTEIN (AFU_ORTHOLOGUE AFUA_4G14700)"/>
    <property type="match status" value="1"/>
</dbReference>
<dbReference type="InterPro" id="IPR051058">
    <property type="entry name" value="GDSL_Est/Lipase"/>
</dbReference>
<dbReference type="Gene3D" id="3.40.50.1110">
    <property type="entry name" value="SGNH hydrolase"/>
    <property type="match status" value="1"/>
</dbReference>
<name>A0A972J8F9_9RHOO</name>
<dbReference type="InterPro" id="IPR036514">
    <property type="entry name" value="SGNH_hydro_sf"/>
</dbReference>
<comment type="caution">
    <text evidence="4">The sequence shown here is derived from an EMBL/GenBank/DDBJ whole genome shotgun (WGS) entry which is preliminary data.</text>
</comment>
<dbReference type="NCBIfam" id="TIGR02595">
    <property type="entry name" value="PEP_CTERM"/>
    <property type="match status" value="1"/>
</dbReference>
<proteinExistence type="predicted"/>
<evidence type="ECO:0000313" key="5">
    <source>
        <dbReference type="Proteomes" id="UP000599523"/>
    </source>
</evidence>
<dbReference type="AlphaFoldDB" id="A0A972J8F9"/>